<evidence type="ECO:0000256" key="1">
    <source>
        <dbReference type="ARBA" id="ARBA00001971"/>
    </source>
</evidence>
<dbReference type="PANTHER" id="PTHR24305:SF232">
    <property type="entry name" value="P450, PUTATIVE (EUROFUNG)-RELATED"/>
    <property type="match status" value="1"/>
</dbReference>
<dbReference type="PRINTS" id="PR00465">
    <property type="entry name" value="EP450IV"/>
</dbReference>
<proteinExistence type="inferred from homology"/>
<sequence length="530" mass="59502">MASAFIIVILGVAVVGVAYLYRMLLPTPLLNGIPYDRDYLHRPFGDAFAVKSQGQRTHEPSASVFSLCRKLGSPIVQLLLTSLPGTHPAIILDDPREIEDILLRRNREFDRSPMTTELFDKVLPKSTLAQLTTPQLKAQKRLWSDVMHPDFLRRAVAPNLQTAAEELVQLWTVKAELSEEPFEVSADFQSTALDAIWVAVLGDRIGVLRHEIAKARGEKASEETAKLVEIVRFAVEEGSGIINQGIGSVWPALTYFFLSLTPSFRKFRRVGHDEVQKIMKRACERFYRLSETSTSTGDEDEHDRCAMDFVLRREIMKAKKEGRPVDPTNDPTMIDELWLMLLAGFPTSAEISEADIPLLDATIEETVRFSATASITSRRALVDTQVLGYHIPKGATVIMNLRVNKQPLDVDESLRSETSRAAQAKRTRGGFEGPSGRDLEQFEPRRWLAQDATGKEVYDAYALPSLNFGGGFRGCFGKRLAYLEMRIVVATLMLNFEFLPLPEKMAGLEAWEEVFRKPVTAYVKLRVLEG</sequence>
<evidence type="ECO:0000256" key="6">
    <source>
        <dbReference type="ARBA" id="ARBA00023033"/>
    </source>
</evidence>
<dbReference type="Gene3D" id="1.10.630.10">
    <property type="entry name" value="Cytochrome P450"/>
    <property type="match status" value="2"/>
</dbReference>
<dbReference type="GO" id="GO:0004497">
    <property type="term" value="F:monooxygenase activity"/>
    <property type="evidence" value="ECO:0007669"/>
    <property type="project" value="UniProtKB-KW"/>
</dbReference>
<protein>
    <submittedName>
        <fullName evidence="9">Cytochrome P450</fullName>
    </submittedName>
</protein>
<evidence type="ECO:0000256" key="7">
    <source>
        <dbReference type="PIRSR" id="PIRSR602403-1"/>
    </source>
</evidence>
<keyword evidence="3 7" id="KW-0349">Heme</keyword>
<evidence type="ECO:0000256" key="4">
    <source>
        <dbReference type="ARBA" id="ARBA00022723"/>
    </source>
</evidence>
<reference evidence="9" key="1">
    <citation type="submission" date="2023-06" db="EMBL/GenBank/DDBJ databases">
        <title>Genome-scale phylogeny and comparative genomics of the fungal order Sordariales.</title>
        <authorList>
            <consortium name="Lawrence Berkeley National Laboratory"/>
            <person name="Hensen N."/>
            <person name="Bonometti L."/>
            <person name="Westerberg I."/>
            <person name="Brannstrom I.O."/>
            <person name="Guillou S."/>
            <person name="Cros-Aarteil S."/>
            <person name="Calhoun S."/>
            <person name="Haridas S."/>
            <person name="Kuo A."/>
            <person name="Mondo S."/>
            <person name="Pangilinan J."/>
            <person name="Riley R."/>
            <person name="Labutti K."/>
            <person name="Andreopoulos B."/>
            <person name="Lipzen A."/>
            <person name="Chen C."/>
            <person name="Yanf M."/>
            <person name="Daum C."/>
            <person name="Ng V."/>
            <person name="Clum A."/>
            <person name="Steindorff A."/>
            <person name="Ohm R."/>
            <person name="Martin F."/>
            <person name="Silar P."/>
            <person name="Natvig D."/>
            <person name="Lalanne C."/>
            <person name="Gautier V."/>
            <person name="Ament-Velasquez S.L."/>
            <person name="Kruys A."/>
            <person name="Hutchinson M.I."/>
            <person name="Powell A.J."/>
            <person name="Barry K."/>
            <person name="Miller A.N."/>
            <person name="Grigoriev I.V."/>
            <person name="Debuchy R."/>
            <person name="Gladieux P."/>
            <person name="Thoren M.H."/>
            <person name="Johannesson H."/>
        </authorList>
    </citation>
    <scope>NUCLEOTIDE SEQUENCE</scope>
    <source>
        <strain evidence="9">CBS 606.72</strain>
    </source>
</reference>
<feature type="region of interest" description="Disordered" evidence="8">
    <location>
        <begin position="413"/>
        <end position="435"/>
    </location>
</feature>
<dbReference type="AlphaFoldDB" id="A0AA39WAS7"/>
<keyword evidence="6" id="KW-0560">Oxidoreductase</keyword>
<dbReference type="PANTHER" id="PTHR24305">
    <property type="entry name" value="CYTOCHROME P450"/>
    <property type="match status" value="1"/>
</dbReference>
<evidence type="ECO:0000313" key="10">
    <source>
        <dbReference type="Proteomes" id="UP001175000"/>
    </source>
</evidence>
<comment type="similarity">
    <text evidence="2">Belongs to the cytochrome P450 family.</text>
</comment>
<comment type="caution">
    <text evidence="9">The sequence shown here is derived from an EMBL/GenBank/DDBJ whole genome shotgun (WGS) entry which is preliminary data.</text>
</comment>
<keyword evidence="4 7" id="KW-0479">Metal-binding</keyword>
<dbReference type="GO" id="GO:0016705">
    <property type="term" value="F:oxidoreductase activity, acting on paired donors, with incorporation or reduction of molecular oxygen"/>
    <property type="evidence" value="ECO:0007669"/>
    <property type="project" value="InterPro"/>
</dbReference>
<dbReference type="Proteomes" id="UP001175000">
    <property type="component" value="Unassembled WGS sequence"/>
</dbReference>
<dbReference type="InterPro" id="IPR002403">
    <property type="entry name" value="Cyt_P450_E_grp-IV"/>
</dbReference>
<accession>A0AA39WAS7</accession>
<organism evidence="9 10">
    <name type="scientific">Immersiella caudata</name>
    <dbReference type="NCBI Taxonomy" id="314043"/>
    <lineage>
        <taxon>Eukaryota</taxon>
        <taxon>Fungi</taxon>
        <taxon>Dikarya</taxon>
        <taxon>Ascomycota</taxon>
        <taxon>Pezizomycotina</taxon>
        <taxon>Sordariomycetes</taxon>
        <taxon>Sordariomycetidae</taxon>
        <taxon>Sordariales</taxon>
        <taxon>Lasiosphaeriaceae</taxon>
        <taxon>Immersiella</taxon>
    </lineage>
</organism>
<evidence type="ECO:0000256" key="5">
    <source>
        <dbReference type="ARBA" id="ARBA00023004"/>
    </source>
</evidence>
<dbReference type="InterPro" id="IPR001128">
    <property type="entry name" value="Cyt_P450"/>
</dbReference>
<dbReference type="InterPro" id="IPR050121">
    <property type="entry name" value="Cytochrome_P450_monoxygenase"/>
</dbReference>
<dbReference type="SUPFAM" id="SSF48264">
    <property type="entry name" value="Cytochrome P450"/>
    <property type="match status" value="1"/>
</dbReference>
<dbReference type="InterPro" id="IPR036396">
    <property type="entry name" value="Cyt_P450_sf"/>
</dbReference>
<evidence type="ECO:0000256" key="8">
    <source>
        <dbReference type="SAM" id="MobiDB-lite"/>
    </source>
</evidence>
<dbReference type="GO" id="GO:0020037">
    <property type="term" value="F:heme binding"/>
    <property type="evidence" value="ECO:0007669"/>
    <property type="project" value="InterPro"/>
</dbReference>
<name>A0AA39WAS7_9PEZI</name>
<evidence type="ECO:0000256" key="3">
    <source>
        <dbReference type="ARBA" id="ARBA00022617"/>
    </source>
</evidence>
<gene>
    <name evidence="9" type="ORF">B0T14DRAFT_441151</name>
</gene>
<keyword evidence="10" id="KW-1185">Reference proteome</keyword>
<dbReference type="EMBL" id="JAULSU010000007">
    <property type="protein sequence ID" value="KAK0610828.1"/>
    <property type="molecule type" value="Genomic_DNA"/>
</dbReference>
<keyword evidence="6" id="KW-0503">Monooxygenase</keyword>
<evidence type="ECO:0000256" key="2">
    <source>
        <dbReference type="ARBA" id="ARBA00010617"/>
    </source>
</evidence>
<dbReference type="GO" id="GO:0005506">
    <property type="term" value="F:iron ion binding"/>
    <property type="evidence" value="ECO:0007669"/>
    <property type="project" value="InterPro"/>
</dbReference>
<keyword evidence="5 7" id="KW-0408">Iron</keyword>
<comment type="cofactor">
    <cofactor evidence="1 7">
        <name>heme</name>
        <dbReference type="ChEBI" id="CHEBI:30413"/>
    </cofactor>
</comment>
<dbReference type="Pfam" id="PF00067">
    <property type="entry name" value="p450"/>
    <property type="match status" value="3"/>
</dbReference>
<feature type="binding site" description="axial binding residue" evidence="7">
    <location>
        <position position="475"/>
    </location>
    <ligand>
        <name>heme</name>
        <dbReference type="ChEBI" id="CHEBI:30413"/>
    </ligand>
    <ligandPart>
        <name>Fe</name>
        <dbReference type="ChEBI" id="CHEBI:18248"/>
    </ligandPart>
</feature>
<evidence type="ECO:0000313" key="9">
    <source>
        <dbReference type="EMBL" id="KAK0610828.1"/>
    </source>
</evidence>